<comment type="caution">
    <text evidence="1">The sequence shown here is derived from an EMBL/GenBank/DDBJ whole genome shotgun (WGS) entry which is preliminary data.</text>
</comment>
<evidence type="ECO:0000313" key="2">
    <source>
        <dbReference type="Proteomes" id="UP000280296"/>
    </source>
</evidence>
<reference evidence="1 2" key="1">
    <citation type="submission" date="2018-12" db="EMBL/GenBank/DDBJ databases">
        <authorList>
            <person name="Toschakov S.V."/>
        </authorList>
    </citation>
    <scope>NUCLEOTIDE SEQUENCE [LARGE SCALE GENOMIC DNA]</scope>
    <source>
        <strain evidence="1 2">GM2012</strain>
    </source>
</reference>
<accession>A0A432MPZ7</accession>
<sequence>MIHTQSRIVVSEGPCEAHGVAHTCVHHQNFPENWAQGETPAAAARYLLNMFEKELDSVGGDRHREGIIKAMADLREFLAEHQWDAVDEEESR</sequence>
<dbReference type="AlphaFoldDB" id="A0A432MPZ7"/>
<evidence type="ECO:0000313" key="1">
    <source>
        <dbReference type="EMBL" id="RUL89319.1"/>
    </source>
</evidence>
<dbReference type="EMBL" id="RYZH01000003">
    <property type="protein sequence ID" value="RUL89319.1"/>
    <property type="molecule type" value="Genomic_DNA"/>
</dbReference>
<reference evidence="1 2" key="2">
    <citation type="submission" date="2019-01" db="EMBL/GenBank/DDBJ databases">
        <title>Tautonia sociabilis, a novel thermotolerant planctomycete of Isosphaeraceae family, isolated from a 4000 m deep subterranean habitat.</title>
        <authorList>
            <person name="Kovaleva O.L."/>
            <person name="Elcheninov A.G."/>
            <person name="Van Heerden E."/>
            <person name="Toshchakov S.V."/>
            <person name="Novikov A."/>
            <person name="Bonch-Osmolovskaya E.A."/>
            <person name="Kublanov I.V."/>
        </authorList>
    </citation>
    <scope>NUCLEOTIDE SEQUENCE [LARGE SCALE GENOMIC DNA]</scope>
    <source>
        <strain evidence="1 2">GM2012</strain>
    </source>
</reference>
<protein>
    <submittedName>
        <fullName evidence="1">Uncharacterized protein</fullName>
    </submittedName>
</protein>
<gene>
    <name evidence="1" type="ORF">TsocGM_02585</name>
</gene>
<dbReference type="Proteomes" id="UP000280296">
    <property type="component" value="Unassembled WGS sequence"/>
</dbReference>
<dbReference type="RefSeq" id="WP_126723755.1">
    <property type="nucleotide sequence ID" value="NZ_RYZH01000003.1"/>
</dbReference>
<name>A0A432MPZ7_9BACT</name>
<keyword evidence="2" id="KW-1185">Reference proteome</keyword>
<proteinExistence type="predicted"/>
<dbReference type="OrthoDB" id="9860791at2"/>
<organism evidence="1 2">
    <name type="scientific">Tautonia sociabilis</name>
    <dbReference type="NCBI Taxonomy" id="2080755"/>
    <lineage>
        <taxon>Bacteria</taxon>
        <taxon>Pseudomonadati</taxon>
        <taxon>Planctomycetota</taxon>
        <taxon>Planctomycetia</taxon>
        <taxon>Isosphaerales</taxon>
        <taxon>Isosphaeraceae</taxon>
        <taxon>Tautonia</taxon>
    </lineage>
</organism>